<name>A0A7X5V8J0_9ACTN</name>
<keyword evidence="1" id="KW-0732">Signal</keyword>
<dbReference type="EMBL" id="JAASRO010000001">
    <property type="protein sequence ID" value="NIK56606.1"/>
    <property type="molecule type" value="Genomic_DNA"/>
</dbReference>
<organism evidence="2 3">
    <name type="scientific">Kribbella shirazensis</name>
    <dbReference type="NCBI Taxonomy" id="1105143"/>
    <lineage>
        <taxon>Bacteria</taxon>
        <taxon>Bacillati</taxon>
        <taxon>Actinomycetota</taxon>
        <taxon>Actinomycetes</taxon>
        <taxon>Propionibacteriales</taxon>
        <taxon>Kribbellaceae</taxon>
        <taxon>Kribbella</taxon>
    </lineage>
</organism>
<evidence type="ECO:0000256" key="1">
    <source>
        <dbReference type="SAM" id="SignalP"/>
    </source>
</evidence>
<sequence length="135" mass="14109">MRNITKLVVGAGLAAGSLLTLTVGATSAQASGSATTASDMTVAGGTYQGCPYGAVCIYPRDKGWNNGQPSNVYWAYGAHKLYNQVGNHIVFNNQSGGAGVWLCRGSSGTDCPSYLAAYVYTNYDLTPINSVKLTR</sequence>
<accession>A0A7X5V8J0</accession>
<evidence type="ECO:0000313" key="3">
    <source>
        <dbReference type="Proteomes" id="UP000555407"/>
    </source>
</evidence>
<evidence type="ECO:0008006" key="4">
    <source>
        <dbReference type="Google" id="ProtNLM"/>
    </source>
</evidence>
<gene>
    <name evidence="2" type="ORF">BJY22_002323</name>
</gene>
<dbReference type="AlphaFoldDB" id="A0A7X5V8J0"/>
<feature type="chain" id="PRO_5030760244" description="Peptidase inhibitor family I36" evidence="1">
    <location>
        <begin position="31"/>
        <end position="135"/>
    </location>
</feature>
<protein>
    <recommendedName>
        <fullName evidence="4">Peptidase inhibitor family I36</fullName>
    </recommendedName>
</protein>
<evidence type="ECO:0000313" key="2">
    <source>
        <dbReference type="EMBL" id="NIK56606.1"/>
    </source>
</evidence>
<keyword evidence="3" id="KW-1185">Reference proteome</keyword>
<reference evidence="2 3" key="1">
    <citation type="submission" date="2020-03" db="EMBL/GenBank/DDBJ databases">
        <title>Sequencing the genomes of 1000 actinobacteria strains.</title>
        <authorList>
            <person name="Klenk H.-P."/>
        </authorList>
    </citation>
    <scope>NUCLEOTIDE SEQUENCE [LARGE SCALE GENOMIC DNA]</scope>
    <source>
        <strain evidence="2 3">DSM 45490</strain>
    </source>
</reference>
<dbReference type="RefSeq" id="WP_167206080.1">
    <property type="nucleotide sequence ID" value="NZ_JAASRO010000001.1"/>
</dbReference>
<comment type="caution">
    <text evidence="2">The sequence shown here is derived from an EMBL/GenBank/DDBJ whole genome shotgun (WGS) entry which is preliminary data.</text>
</comment>
<dbReference type="Proteomes" id="UP000555407">
    <property type="component" value="Unassembled WGS sequence"/>
</dbReference>
<proteinExistence type="predicted"/>
<feature type="signal peptide" evidence="1">
    <location>
        <begin position="1"/>
        <end position="30"/>
    </location>
</feature>